<evidence type="ECO:0000259" key="6">
    <source>
        <dbReference type="PROSITE" id="PS51471"/>
    </source>
</evidence>
<evidence type="ECO:0000256" key="1">
    <source>
        <dbReference type="ARBA" id="ARBA00001961"/>
    </source>
</evidence>
<organism evidence="7 8">
    <name type="scientific">Synechococcus phage S-H35</name>
    <dbReference type="NCBI Taxonomy" id="1983572"/>
    <lineage>
        <taxon>Viruses</taxon>
        <taxon>Duplodnaviria</taxon>
        <taxon>Heunggongvirae</taxon>
        <taxon>Uroviricota</taxon>
        <taxon>Caudoviricetes</taxon>
        <taxon>Pantevenvirales</taxon>
        <taxon>Kyanoviridae</taxon>
        <taxon>Shandvirus</taxon>
        <taxon>Shandvirus sh35</taxon>
    </lineage>
</organism>
<keyword evidence="5" id="KW-0408">Iron</keyword>
<dbReference type="Proteomes" id="UP000225351">
    <property type="component" value="Segment"/>
</dbReference>
<keyword evidence="8" id="KW-1185">Reference proteome</keyword>
<dbReference type="GO" id="GO:0005506">
    <property type="term" value="F:iron ion binding"/>
    <property type="evidence" value="ECO:0007669"/>
    <property type="project" value="InterPro"/>
</dbReference>
<dbReference type="InterPro" id="IPR005123">
    <property type="entry name" value="Oxoglu/Fe-dep_dioxygenase_dom"/>
</dbReference>
<comment type="cofactor">
    <cofactor evidence="1">
        <name>L-ascorbate</name>
        <dbReference type="ChEBI" id="CHEBI:38290"/>
    </cofactor>
</comment>
<dbReference type="PANTHER" id="PTHR10869">
    <property type="entry name" value="PROLYL 4-HYDROXYLASE ALPHA SUBUNIT"/>
    <property type="match status" value="1"/>
</dbReference>
<feature type="domain" description="Fe2OG dioxygenase" evidence="6">
    <location>
        <begin position="95"/>
        <end position="188"/>
    </location>
</feature>
<dbReference type="GO" id="GO:0004656">
    <property type="term" value="F:procollagen-proline 4-dioxygenase activity"/>
    <property type="evidence" value="ECO:0007669"/>
    <property type="project" value="TreeGrafter"/>
</dbReference>
<dbReference type="GO" id="GO:0031418">
    <property type="term" value="F:L-ascorbic acid binding"/>
    <property type="evidence" value="ECO:0007669"/>
    <property type="project" value="InterPro"/>
</dbReference>
<dbReference type="InterPro" id="IPR044862">
    <property type="entry name" value="Pro_4_hyd_alph_FE2OG_OXY"/>
</dbReference>
<dbReference type="PANTHER" id="PTHR10869:SF246">
    <property type="entry name" value="TRANSMEMBRANE PROLYL 4-HYDROXYLASE"/>
    <property type="match status" value="1"/>
</dbReference>
<proteinExistence type="predicted"/>
<accession>A0A1Z1LWG9</accession>
<dbReference type="KEGG" id="vg:65107865"/>
<dbReference type="Pfam" id="PF13640">
    <property type="entry name" value="2OG-FeII_Oxy_3"/>
    <property type="match status" value="1"/>
</dbReference>
<dbReference type="InterPro" id="IPR045054">
    <property type="entry name" value="P4HA-like"/>
</dbReference>
<evidence type="ECO:0000256" key="3">
    <source>
        <dbReference type="ARBA" id="ARBA00022964"/>
    </source>
</evidence>
<dbReference type="GeneID" id="65107865"/>
<keyword evidence="2" id="KW-0479">Metal-binding</keyword>
<evidence type="ECO:0000256" key="4">
    <source>
        <dbReference type="ARBA" id="ARBA00023002"/>
    </source>
</evidence>
<evidence type="ECO:0000313" key="7">
    <source>
        <dbReference type="EMBL" id="ARW57007.1"/>
    </source>
</evidence>
<dbReference type="Gene3D" id="2.60.120.620">
    <property type="entry name" value="q2cbj1_9rhob like domain"/>
    <property type="match status" value="1"/>
</dbReference>
<name>A0A1Z1LWG9_9CAUD</name>
<sequence>MATELKDYIKVYDDAFTGEFCREVIRAYDLDLLHQNYIDREKRPTFTELNITERFLEKDERWVDIQNTLQKTFVEYVNLYMKDLDIGQDFPAKYAFEQFRIKKYSTVNDEFRDHVDVQDFTSARRFLVCFLYLKDVTEGGQTAFPKLDHAIQPKCGRLLMFPSVWLYRHAGRPVTRGTKYIVGSYLHYL</sequence>
<evidence type="ECO:0000256" key="2">
    <source>
        <dbReference type="ARBA" id="ARBA00022723"/>
    </source>
</evidence>
<reference evidence="7 8" key="1">
    <citation type="submission" date="2017-04" db="EMBL/GenBank/DDBJ databases">
        <title>Isolation and Genetic Analysis of a Novel Cyanophage S-H35 from the Bohai Sea.</title>
        <authorList>
            <person name="Xu X."/>
        </authorList>
    </citation>
    <scope>NUCLEOTIDE SEQUENCE [LARGE SCALE GENOMIC DNA]</scope>
</reference>
<keyword evidence="4" id="KW-0560">Oxidoreductase</keyword>
<dbReference type="EMBL" id="KY945241">
    <property type="protein sequence ID" value="ARW57007.1"/>
    <property type="molecule type" value="Genomic_RNA"/>
</dbReference>
<evidence type="ECO:0000256" key="5">
    <source>
        <dbReference type="ARBA" id="ARBA00023004"/>
    </source>
</evidence>
<dbReference type="PROSITE" id="PS51471">
    <property type="entry name" value="FE2OG_OXY"/>
    <property type="match status" value="1"/>
</dbReference>
<protein>
    <submittedName>
        <fullName evidence="7">2OG-Fe(II) oxygenase</fullName>
    </submittedName>
</protein>
<dbReference type="InterPro" id="IPR006620">
    <property type="entry name" value="Pro_4_hyd_alph"/>
</dbReference>
<keyword evidence="3" id="KW-0223">Dioxygenase</keyword>
<dbReference type="SMART" id="SM00702">
    <property type="entry name" value="P4Hc"/>
    <property type="match status" value="1"/>
</dbReference>
<dbReference type="RefSeq" id="YP_010090393.1">
    <property type="nucleotide sequence ID" value="NC_055719.1"/>
</dbReference>
<evidence type="ECO:0000313" key="8">
    <source>
        <dbReference type="Proteomes" id="UP000225351"/>
    </source>
</evidence>